<organism evidence="2 3">
    <name type="scientific">Armillaria luteobubalina</name>
    <dbReference type="NCBI Taxonomy" id="153913"/>
    <lineage>
        <taxon>Eukaryota</taxon>
        <taxon>Fungi</taxon>
        <taxon>Dikarya</taxon>
        <taxon>Basidiomycota</taxon>
        <taxon>Agaricomycotina</taxon>
        <taxon>Agaricomycetes</taxon>
        <taxon>Agaricomycetidae</taxon>
        <taxon>Agaricales</taxon>
        <taxon>Marasmiineae</taxon>
        <taxon>Physalacriaceae</taxon>
        <taxon>Armillaria</taxon>
    </lineage>
</organism>
<name>A0AA39Q1R6_9AGAR</name>
<dbReference type="EMBL" id="JAUEPU010000023">
    <property type="protein sequence ID" value="KAK0493776.1"/>
    <property type="molecule type" value="Genomic_DNA"/>
</dbReference>
<evidence type="ECO:0000313" key="3">
    <source>
        <dbReference type="Proteomes" id="UP001175228"/>
    </source>
</evidence>
<dbReference type="AlphaFoldDB" id="A0AA39Q1R6"/>
<gene>
    <name evidence="2" type="ORF">EDD18DRAFT_1107759</name>
</gene>
<feature type="transmembrane region" description="Helical" evidence="1">
    <location>
        <begin position="136"/>
        <end position="155"/>
    </location>
</feature>
<feature type="transmembrane region" description="Helical" evidence="1">
    <location>
        <begin position="101"/>
        <end position="124"/>
    </location>
</feature>
<protein>
    <submittedName>
        <fullName evidence="2">Uncharacterized protein</fullName>
    </submittedName>
</protein>
<keyword evidence="1" id="KW-1133">Transmembrane helix</keyword>
<comment type="caution">
    <text evidence="2">The sequence shown here is derived from an EMBL/GenBank/DDBJ whole genome shotgun (WGS) entry which is preliminary data.</text>
</comment>
<keyword evidence="3" id="KW-1185">Reference proteome</keyword>
<reference evidence="2" key="1">
    <citation type="submission" date="2023-06" db="EMBL/GenBank/DDBJ databases">
        <authorList>
            <consortium name="Lawrence Berkeley National Laboratory"/>
            <person name="Ahrendt S."/>
            <person name="Sahu N."/>
            <person name="Indic B."/>
            <person name="Wong-Bajracharya J."/>
            <person name="Merenyi Z."/>
            <person name="Ke H.-M."/>
            <person name="Monk M."/>
            <person name="Kocsube S."/>
            <person name="Drula E."/>
            <person name="Lipzen A."/>
            <person name="Balint B."/>
            <person name="Henrissat B."/>
            <person name="Andreopoulos B."/>
            <person name="Martin F.M."/>
            <person name="Harder C.B."/>
            <person name="Rigling D."/>
            <person name="Ford K.L."/>
            <person name="Foster G.D."/>
            <person name="Pangilinan J."/>
            <person name="Papanicolaou A."/>
            <person name="Barry K."/>
            <person name="LaButti K."/>
            <person name="Viragh M."/>
            <person name="Koriabine M."/>
            <person name="Yan M."/>
            <person name="Riley R."/>
            <person name="Champramary S."/>
            <person name="Plett K.L."/>
            <person name="Tsai I.J."/>
            <person name="Slot J."/>
            <person name="Sipos G."/>
            <person name="Plett J."/>
            <person name="Nagy L.G."/>
            <person name="Grigoriev I.V."/>
        </authorList>
    </citation>
    <scope>NUCLEOTIDE SEQUENCE</scope>
    <source>
        <strain evidence="2">HWK02</strain>
    </source>
</reference>
<keyword evidence="1" id="KW-0812">Transmembrane</keyword>
<sequence>MILWEKDLKNVCQIFEAKLNENWSKQSYVNNTDPTSMFGDFPSGWQYNVKNKTKLDSYVVTKYDGVCKRHSEAQKASTKAMASNQYKTNQQLSIQSQWCCMLFYIFTTVAVCIVARSIFLSIYLDVQDVLPCDVPLGYAWFLGIVVDNVIITVSLSGPVSLSDPWMIHFVLFLCCHQKIVWYPYLIVEILEEFVLQEVIIVKSSFCSIIVNFTGMDNRSCIVDLMEMDILQLCYENIDPHITINQRV</sequence>
<proteinExistence type="predicted"/>
<evidence type="ECO:0000256" key="1">
    <source>
        <dbReference type="SAM" id="Phobius"/>
    </source>
</evidence>
<keyword evidence="1" id="KW-0472">Membrane</keyword>
<dbReference type="Proteomes" id="UP001175228">
    <property type="component" value="Unassembled WGS sequence"/>
</dbReference>
<accession>A0AA39Q1R6</accession>
<evidence type="ECO:0000313" key="2">
    <source>
        <dbReference type="EMBL" id="KAK0493776.1"/>
    </source>
</evidence>